<dbReference type="Proteomes" id="UP000503498">
    <property type="component" value="Chromosome"/>
</dbReference>
<evidence type="ECO:0000313" key="4">
    <source>
        <dbReference type="Proteomes" id="UP000503498"/>
    </source>
</evidence>
<dbReference type="Pfam" id="PF00092">
    <property type="entry name" value="VWA"/>
    <property type="match status" value="1"/>
</dbReference>
<organism evidence="3 4">
    <name type="scientific">Xanthomonas campestris pv. badrii</name>
    <dbReference type="NCBI Taxonomy" id="149696"/>
    <lineage>
        <taxon>Bacteria</taxon>
        <taxon>Pseudomonadati</taxon>
        <taxon>Pseudomonadota</taxon>
        <taxon>Gammaproteobacteria</taxon>
        <taxon>Lysobacterales</taxon>
        <taxon>Lysobacteraceae</taxon>
        <taxon>Xanthomonas</taxon>
    </lineage>
</organism>
<accession>A0A7Z2V7R4</accession>
<sequence length="812" mass="86448">MHILFQSPWAAALLLLLPLLWWRSTQLPRWQRVLRAALLICVVLALVQPLLLLRGGPPAQVVILDQRASLDPQQRAALRHRLQQRLAATPAGTRTSVLQLAGARLPLEVDEYLLLGARSPVQALHTALERLPAGHGGTLVYLGDGGSADRQWGAAVAALVQRGIGVAVEERAATAGTPRLVDVQLDPTASGALALARIRVAGRADRVQVVVLQRGTEVARSPTLALDGQADVTLRFAAGAAGFHPVRVVLQQAGSGRELAALAGTMAVQDPLSVLYVAADPAAGAPLQRLLGSGFRVQQQAPDAIDAGSVASADVAVIDGLGVQTLPATAQAALAEAVSQRGMGLLFSGGGSAFAGLPREASQGGPLARLLPVGGQPQEQLQDPSVALVVIIDSSGSMAGAPMELAKQVARLAVRRLKPEDRVGVVEFYGARQWSVPIQPARDPADVERAIGRMQAQGGTQLFPAIQEAYFGLKNTDARFKHMLVITDAGVEDDNYQRLLRHIAQDRINVSTVLVGEGEGEQRMAEMANWGRGRFYQIGTDASMVDINLKQPQLQPSPGYRSGRFEVQPAAGQAWWQRDALQGMPALKGLATAVPRAGAQIMARSGEQPVVASWQYGAGRVTTLMTEPLGAGTAGWGAWPGYGPWLARLLAGTARQQPAQTLQVSRNGQAVQVLVEQADAEASDTLRLALVDADGGERDVPLQRRTPTVLEAGLQLPAGQDARLTLQAAHAVLRATDGVWTDVGAEPSPVRYRLPLQALATLTRQTRATPEAGWQLHDLRTLLAALAIALYLIELLCRRWPWRTPSFSWNSP</sequence>
<reference evidence="3 4" key="2">
    <citation type="submission" date="2020-04" db="EMBL/GenBank/DDBJ databases">
        <authorList>
            <person name="Fomenkov A."/>
            <person name="Anton B.P."/>
            <person name="Roberts R.J."/>
        </authorList>
    </citation>
    <scope>NUCLEOTIDE SEQUENCE [LARGE SCALE GENOMIC DNA]</scope>
    <source>
        <strain evidence="3 4">NEB122</strain>
    </source>
</reference>
<keyword evidence="1" id="KW-1133">Transmembrane helix</keyword>
<gene>
    <name evidence="3" type="ORF">HG421_02215</name>
</gene>
<evidence type="ECO:0000313" key="3">
    <source>
        <dbReference type="EMBL" id="QJD66655.1"/>
    </source>
</evidence>
<dbReference type="PROSITE" id="PS50234">
    <property type="entry name" value="VWFA"/>
    <property type="match status" value="1"/>
</dbReference>
<name>A0A7Z2V7R4_XANCA</name>
<feature type="transmembrane region" description="Helical" evidence="1">
    <location>
        <begin position="34"/>
        <end position="53"/>
    </location>
</feature>
<keyword evidence="1" id="KW-0812">Transmembrane</keyword>
<dbReference type="InterPro" id="IPR002035">
    <property type="entry name" value="VWF_A"/>
</dbReference>
<evidence type="ECO:0000256" key="1">
    <source>
        <dbReference type="SAM" id="Phobius"/>
    </source>
</evidence>
<keyword evidence="1" id="KW-0472">Membrane</keyword>
<evidence type="ECO:0000259" key="2">
    <source>
        <dbReference type="PROSITE" id="PS50234"/>
    </source>
</evidence>
<dbReference type="PANTHER" id="PTHR37947">
    <property type="entry name" value="BLL2462 PROTEIN"/>
    <property type="match status" value="1"/>
</dbReference>
<dbReference type="EMBL" id="CP051651">
    <property type="protein sequence ID" value="QJD66655.1"/>
    <property type="molecule type" value="Genomic_DNA"/>
</dbReference>
<dbReference type="SUPFAM" id="SSF53300">
    <property type="entry name" value="vWA-like"/>
    <property type="match status" value="1"/>
</dbReference>
<feature type="domain" description="VWFA" evidence="2">
    <location>
        <begin position="387"/>
        <end position="558"/>
    </location>
</feature>
<dbReference type="SUPFAM" id="SSF52317">
    <property type="entry name" value="Class I glutamine amidotransferase-like"/>
    <property type="match status" value="1"/>
</dbReference>
<dbReference type="InterPro" id="IPR036465">
    <property type="entry name" value="vWFA_dom_sf"/>
</dbReference>
<dbReference type="SMART" id="SM00327">
    <property type="entry name" value="VWA"/>
    <property type="match status" value="1"/>
</dbReference>
<reference evidence="3 4" key="1">
    <citation type="submission" date="2020-04" db="EMBL/GenBank/DDBJ databases">
        <title>Genome-Wide Identification of 5-Methylcytosine Sites in Bacterial Genomes By High-Throughput Sequencing of MspJI Restriction Fragments.</title>
        <authorList>
            <person name="Wu V."/>
        </authorList>
    </citation>
    <scope>NUCLEOTIDE SEQUENCE [LARGE SCALE GENOMIC DNA]</scope>
    <source>
        <strain evidence="3 4">NEB122</strain>
    </source>
</reference>
<protein>
    <submittedName>
        <fullName evidence="3">VWA domain-containing protein</fullName>
    </submittedName>
</protein>
<dbReference type="PANTHER" id="PTHR37947:SF2">
    <property type="entry name" value="VON WILLEBRAND FACTOR TYPE A"/>
    <property type="match status" value="1"/>
</dbReference>
<feature type="transmembrane region" description="Helical" evidence="1">
    <location>
        <begin position="6"/>
        <end position="22"/>
    </location>
</feature>
<dbReference type="Gene3D" id="3.40.50.410">
    <property type="entry name" value="von Willebrand factor, type A domain"/>
    <property type="match status" value="1"/>
</dbReference>
<dbReference type="AlphaFoldDB" id="A0A7Z2V7R4"/>
<proteinExistence type="predicted"/>
<dbReference type="RefSeq" id="WP_169704834.1">
    <property type="nucleotide sequence ID" value="NZ_CP051651.1"/>
</dbReference>
<dbReference type="InterPro" id="IPR029062">
    <property type="entry name" value="Class_I_gatase-like"/>
</dbReference>